<proteinExistence type="predicted"/>
<feature type="region of interest" description="Disordered" evidence="1">
    <location>
        <begin position="1"/>
        <end position="137"/>
    </location>
</feature>
<accession>F0YPS1</accession>
<reference evidence="2 3" key="1">
    <citation type="journal article" date="2011" name="Proc. Natl. Acad. Sci. U.S.A.">
        <title>Niche of harmful alga Aureococcus anophagefferens revealed through ecogenomics.</title>
        <authorList>
            <person name="Gobler C.J."/>
            <person name="Berry D.L."/>
            <person name="Dyhrman S.T."/>
            <person name="Wilhelm S.W."/>
            <person name="Salamov A."/>
            <person name="Lobanov A.V."/>
            <person name="Zhang Y."/>
            <person name="Collier J.L."/>
            <person name="Wurch L.L."/>
            <person name="Kustka A.B."/>
            <person name="Dill B.D."/>
            <person name="Shah M."/>
            <person name="VerBerkmoes N.C."/>
            <person name="Kuo A."/>
            <person name="Terry A."/>
            <person name="Pangilinan J."/>
            <person name="Lindquist E.A."/>
            <person name="Lucas S."/>
            <person name="Paulsen I.T."/>
            <person name="Hattenrath-Lehmann T.K."/>
            <person name="Talmage S.C."/>
            <person name="Walker E.A."/>
            <person name="Koch F."/>
            <person name="Burson A.M."/>
            <person name="Marcoval M.A."/>
            <person name="Tang Y.Z."/>
            <person name="Lecleir G.R."/>
            <person name="Coyne K.J."/>
            <person name="Berg G.M."/>
            <person name="Bertrand E.M."/>
            <person name="Saito M.A."/>
            <person name="Gladyshev V.N."/>
            <person name="Grigoriev I.V."/>
        </authorList>
    </citation>
    <scope>NUCLEOTIDE SEQUENCE [LARGE SCALE GENOMIC DNA]</scope>
    <source>
        <strain evidence="3">CCMP 1984</strain>
    </source>
</reference>
<evidence type="ECO:0000313" key="2">
    <source>
        <dbReference type="EMBL" id="EGB02888.1"/>
    </source>
</evidence>
<dbReference type="OrthoDB" id="10626819at2759"/>
<keyword evidence="3" id="KW-1185">Reference proteome</keyword>
<dbReference type="InParanoid" id="F0YPS1"/>
<gene>
    <name evidence="2" type="ORF">AURANDRAFT_68471</name>
</gene>
<dbReference type="KEGG" id="aaf:AURANDRAFT_68471"/>
<feature type="compositionally biased region" description="Low complexity" evidence="1">
    <location>
        <begin position="105"/>
        <end position="117"/>
    </location>
</feature>
<evidence type="ECO:0000313" key="3">
    <source>
        <dbReference type="Proteomes" id="UP000002729"/>
    </source>
</evidence>
<dbReference type="GeneID" id="20226822"/>
<protein>
    <submittedName>
        <fullName evidence="2">Uncharacterized protein</fullName>
    </submittedName>
</protein>
<feature type="region of interest" description="Disordered" evidence="1">
    <location>
        <begin position="556"/>
        <end position="585"/>
    </location>
</feature>
<name>F0YPS1_AURAN</name>
<evidence type="ECO:0000256" key="1">
    <source>
        <dbReference type="SAM" id="MobiDB-lite"/>
    </source>
</evidence>
<dbReference type="Proteomes" id="UP000002729">
    <property type="component" value="Unassembled WGS sequence"/>
</dbReference>
<dbReference type="RefSeq" id="XP_009042414.1">
    <property type="nucleotide sequence ID" value="XM_009044166.1"/>
</dbReference>
<dbReference type="AlphaFoldDB" id="F0YPS1"/>
<dbReference type="EMBL" id="GL833265">
    <property type="protein sequence ID" value="EGB02888.1"/>
    <property type="molecule type" value="Genomic_DNA"/>
</dbReference>
<feature type="compositionally biased region" description="Low complexity" evidence="1">
    <location>
        <begin position="125"/>
        <end position="137"/>
    </location>
</feature>
<sequence length="585" mass="62493">MTAQAMIPPPPPDDSGRVPAAALDSGDDASVSDRSASPPALDRFGCEVCDETPDNFTAPGYPTVAEEKLFRRRENRSCDAPTRHSLGKRRRAAEDDLAAPPRKASPPIAHPRAAPARDAGDDAAADAAPRPSLGDGDVAPAAPAALVAAFGDVADDAAPEARAAAALAACWRGLEFLGGLGASEPVLAGFGADLCLTFHDVAATAPDPLRALALYHVERLAQRWKGAHEAALDVAQIEPVEVCDLLAGVVAVARAGAAHASLKMECKAVADRVVGARGRRRAADAFLSADVLGKPIGDVNDSRRRAGRCRAATNAVLCASLAERAEVPVGADEAEVWAWLDPLRPYAPYEAMGWEDWLDQLTLAVTLVAVASNDCALRLPPSLLPAEYALVADPATLRRCVKKRDVHLVGDVATCLRSHEGAATGSEFSVARLQMSALRNIGDCNEAIGDAAIALKYARAHVNMGERDTDRTVVADSRKRLISAYAQLANQYTAEEEDFLQVEQQEVLDLERLRNLHPDQLDRFEESPYWIAANARNLARLQLEKYRDAVNVHFAKPETPTNNHGGASPTRFPELKNQASIRNFA</sequence>
<organism evidence="3">
    <name type="scientific">Aureococcus anophagefferens</name>
    <name type="common">Harmful bloom alga</name>
    <dbReference type="NCBI Taxonomy" id="44056"/>
    <lineage>
        <taxon>Eukaryota</taxon>
        <taxon>Sar</taxon>
        <taxon>Stramenopiles</taxon>
        <taxon>Ochrophyta</taxon>
        <taxon>Pelagophyceae</taxon>
        <taxon>Pelagomonadales</taxon>
        <taxon>Pelagomonadaceae</taxon>
        <taxon>Aureococcus</taxon>
    </lineage>
</organism>